<gene>
    <name evidence="2" type="ORF">PYV00_00565</name>
</gene>
<keyword evidence="1" id="KW-0732">Signal</keyword>
<organism evidence="2 3">
    <name type="scientific">Novosphingobium album</name>
    <name type="common">ex Liu et al. 2023</name>
    <dbReference type="NCBI Taxonomy" id="3031130"/>
    <lineage>
        <taxon>Bacteria</taxon>
        <taxon>Pseudomonadati</taxon>
        <taxon>Pseudomonadota</taxon>
        <taxon>Alphaproteobacteria</taxon>
        <taxon>Sphingomonadales</taxon>
        <taxon>Sphingomonadaceae</taxon>
        <taxon>Novosphingobium</taxon>
    </lineage>
</organism>
<reference evidence="2 3" key="1">
    <citation type="submission" date="2023-03" db="EMBL/GenBank/DDBJ databases">
        <title>NovoSphingobium album sp. nov. isolated from polycyclic aromatic hydrocarbons- and heavy-metal polluted soil.</title>
        <authorList>
            <person name="Liu Z."/>
            <person name="Wang K."/>
        </authorList>
    </citation>
    <scope>NUCLEOTIDE SEQUENCE [LARGE SCALE GENOMIC DNA]</scope>
    <source>
        <strain evidence="2 3">H3SJ31-1</strain>
    </source>
</reference>
<evidence type="ECO:0000313" key="3">
    <source>
        <dbReference type="Proteomes" id="UP001216253"/>
    </source>
</evidence>
<proteinExistence type="predicted"/>
<comment type="caution">
    <text evidence="2">The sequence shown here is derived from an EMBL/GenBank/DDBJ whole genome shotgun (WGS) entry which is preliminary data.</text>
</comment>
<name>A0ABT5WJI4_9SPHN</name>
<dbReference type="Pfam" id="PF13211">
    <property type="entry name" value="DUF4019"/>
    <property type="match status" value="1"/>
</dbReference>
<evidence type="ECO:0000256" key="1">
    <source>
        <dbReference type="SAM" id="SignalP"/>
    </source>
</evidence>
<protein>
    <submittedName>
        <fullName evidence="2">DUF4019 domain-containing protein</fullName>
    </submittedName>
</protein>
<feature type="signal peptide" evidence="1">
    <location>
        <begin position="1"/>
        <end position="29"/>
    </location>
</feature>
<keyword evidence="3" id="KW-1185">Reference proteome</keyword>
<evidence type="ECO:0000313" key="2">
    <source>
        <dbReference type="EMBL" id="MDE8650207.1"/>
    </source>
</evidence>
<dbReference type="InterPro" id="IPR025091">
    <property type="entry name" value="DUF4019"/>
</dbReference>
<dbReference type="RefSeq" id="WP_275226289.1">
    <property type="nucleotide sequence ID" value="NZ_JARESE010000001.1"/>
</dbReference>
<feature type="chain" id="PRO_5047216601" evidence="1">
    <location>
        <begin position="30"/>
        <end position="150"/>
    </location>
</feature>
<dbReference type="Proteomes" id="UP001216253">
    <property type="component" value="Unassembled WGS sequence"/>
</dbReference>
<sequence>MTSVFQQGISQMRYLLAFLCLLFAVPATAQDGARDVSHFLNAAVATSQSAGQGGGAQLWEGASPILKRSVTRDAFAKALAKRTAFGAVRAMDWSNVSHVRVTEPGRNLPMGEYVTVSLVWVNATNTVLKEQVSFVLDTDKVWRLCGYFLE</sequence>
<accession>A0ABT5WJI4</accession>
<dbReference type="EMBL" id="JARESE010000001">
    <property type="protein sequence ID" value="MDE8650207.1"/>
    <property type="molecule type" value="Genomic_DNA"/>
</dbReference>